<evidence type="ECO:0000313" key="2">
    <source>
        <dbReference type="EMBL" id="KAG9458370.1"/>
    </source>
</evidence>
<dbReference type="Proteomes" id="UP000825729">
    <property type="component" value="Unassembled WGS sequence"/>
</dbReference>
<feature type="domain" description="Conserved Oligomeric Golgi complex subunit 6 C-terminal" evidence="1">
    <location>
        <begin position="3"/>
        <end position="58"/>
    </location>
</feature>
<organism evidence="2 3">
    <name type="scientific">Aristolochia fimbriata</name>
    <name type="common">White veined hardy Dutchman's pipe vine</name>
    <dbReference type="NCBI Taxonomy" id="158543"/>
    <lineage>
        <taxon>Eukaryota</taxon>
        <taxon>Viridiplantae</taxon>
        <taxon>Streptophyta</taxon>
        <taxon>Embryophyta</taxon>
        <taxon>Tracheophyta</taxon>
        <taxon>Spermatophyta</taxon>
        <taxon>Magnoliopsida</taxon>
        <taxon>Magnoliidae</taxon>
        <taxon>Piperales</taxon>
        <taxon>Aristolochiaceae</taxon>
        <taxon>Aristolochia</taxon>
    </lineage>
</organism>
<sequence length="79" mass="9303">MAEQVLQSQPNLIISYKIADLLGRETSLCNTLWLLKDAAQQTFFDILKTRGEKLLRYPLWCLLIYLLIQQSEECHCFLR</sequence>
<accession>A0AAV7FAZ7</accession>
<reference evidence="2 3" key="1">
    <citation type="submission" date="2021-07" db="EMBL/GenBank/DDBJ databases">
        <title>The Aristolochia fimbriata genome: insights into angiosperm evolution, floral development and chemical biosynthesis.</title>
        <authorList>
            <person name="Jiao Y."/>
        </authorList>
    </citation>
    <scope>NUCLEOTIDE SEQUENCE [LARGE SCALE GENOMIC DNA]</scope>
    <source>
        <strain evidence="2">IBCAS-2021</strain>
        <tissue evidence="2">Leaf</tissue>
    </source>
</reference>
<dbReference type="EMBL" id="JAINDJ010000002">
    <property type="protein sequence ID" value="KAG9458370.1"/>
    <property type="molecule type" value="Genomic_DNA"/>
</dbReference>
<dbReference type="AlphaFoldDB" id="A0AAV7FAZ7"/>
<protein>
    <recommendedName>
        <fullName evidence="1">Conserved Oligomeric Golgi complex subunit 6 C-terminal domain-containing protein</fullName>
    </recommendedName>
</protein>
<dbReference type="InterPro" id="IPR048369">
    <property type="entry name" value="COG6_C"/>
</dbReference>
<proteinExistence type="predicted"/>
<dbReference type="Pfam" id="PF20653">
    <property type="entry name" value="COG6_C"/>
    <property type="match status" value="1"/>
</dbReference>
<evidence type="ECO:0000313" key="3">
    <source>
        <dbReference type="Proteomes" id="UP000825729"/>
    </source>
</evidence>
<evidence type="ECO:0000259" key="1">
    <source>
        <dbReference type="Pfam" id="PF20653"/>
    </source>
</evidence>
<name>A0AAV7FAZ7_ARIFI</name>
<keyword evidence="3" id="KW-1185">Reference proteome</keyword>
<gene>
    <name evidence="2" type="ORF">H6P81_002878</name>
</gene>
<comment type="caution">
    <text evidence="2">The sequence shown here is derived from an EMBL/GenBank/DDBJ whole genome shotgun (WGS) entry which is preliminary data.</text>
</comment>